<accession>A0A975GSJ6</accession>
<sequence>MRKWSEAEFSQKVSHPLRKIAKIPLRSISARPFVRKTFRFTEYCTPL</sequence>
<dbReference type="Proteomes" id="UP000663722">
    <property type="component" value="Chromosome"/>
</dbReference>
<keyword evidence="2" id="KW-1185">Reference proteome</keyword>
<dbReference type="KEGG" id="dmm:dnm_080500"/>
<proteinExistence type="predicted"/>
<gene>
    <name evidence="1" type="ORF">dnm_080500</name>
</gene>
<evidence type="ECO:0000313" key="2">
    <source>
        <dbReference type="Proteomes" id="UP000663722"/>
    </source>
</evidence>
<evidence type="ECO:0000313" key="1">
    <source>
        <dbReference type="EMBL" id="QTA91977.1"/>
    </source>
</evidence>
<dbReference type="EMBL" id="CP061800">
    <property type="protein sequence ID" value="QTA91977.1"/>
    <property type="molecule type" value="Genomic_DNA"/>
</dbReference>
<protein>
    <submittedName>
        <fullName evidence="1">Uncharacterized protein</fullName>
    </submittedName>
</protein>
<organism evidence="1 2">
    <name type="scientific">Desulfonema magnum</name>
    <dbReference type="NCBI Taxonomy" id="45655"/>
    <lineage>
        <taxon>Bacteria</taxon>
        <taxon>Pseudomonadati</taxon>
        <taxon>Thermodesulfobacteriota</taxon>
        <taxon>Desulfobacteria</taxon>
        <taxon>Desulfobacterales</taxon>
        <taxon>Desulfococcaceae</taxon>
        <taxon>Desulfonema</taxon>
    </lineage>
</organism>
<reference evidence="1" key="1">
    <citation type="journal article" date="2021" name="Microb. Physiol.">
        <title>Proteogenomic Insights into the Physiology of Marine, Sulfate-Reducing, Filamentous Desulfonema limicola and Desulfonema magnum.</title>
        <authorList>
            <person name="Schnaars V."/>
            <person name="Wohlbrand L."/>
            <person name="Scheve S."/>
            <person name="Hinrichs C."/>
            <person name="Reinhardt R."/>
            <person name="Rabus R."/>
        </authorList>
    </citation>
    <scope>NUCLEOTIDE SEQUENCE</scope>
    <source>
        <strain evidence="1">4be13</strain>
    </source>
</reference>
<dbReference type="AlphaFoldDB" id="A0A975GSJ6"/>
<name>A0A975GSJ6_9BACT</name>